<evidence type="ECO:0000256" key="10">
    <source>
        <dbReference type="ARBA" id="ARBA00023303"/>
    </source>
</evidence>
<evidence type="ECO:0000313" key="13">
    <source>
        <dbReference type="Proteomes" id="UP000245119"/>
    </source>
</evidence>
<dbReference type="PANTHER" id="PTHR21522:SF32">
    <property type="entry name" value="OTOPETRIN-2"/>
    <property type="match status" value="1"/>
</dbReference>
<evidence type="ECO:0000256" key="2">
    <source>
        <dbReference type="ARBA" id="ARBA00006513"/>
    </source>
</evidence>
<feature type="transmembrane region" description="Helical" evidence="11">
    <location>
        <begin position="115"/>
        <end position="140"/>
    </location>
</feature>
<evidence type="ECO:0000256" key="3">
    <source>
        <dbReference type="ARBA" id="ARBA00022448"/>
    </source>
</evidence>
<dbReference type="Proteomes" id="UP000245119">
    <property type="component" value="Linkage Group LG4"/>
</dbReference>
<comment type="caution">
    <text evidence="12">The sequence shown here is derived from an EMBL/GenBank/DDBJ whole genome shotgun (WGS) entry which is preliminary data.</text>
</comment>
<keyword evidence="6" id="KW-0375">Hydrogen ion transport</keyword>
<organism evidence="12 13">
    <name type="scientific">Pomacea canaliculata</name>
    <name type="common">Golden apple snail</name>
    <dbReference type="NCBI Taxonomy" id="400727"/>
    <lineage>
        <taxon>Eukaryota</taxon>
        <taxon>Metazoa</taxon>
        <taxon>Spiralia</taxon>
        <taxon>Lophotrochozoa</taxon>
        <taxon>Mollusca</taxon>
        <taxon>Gastropoda</taxon>
        <taxon>Caenogastropoda</taxon>
        <taxon>Architaenioglossa</taxon>
        <taxon>Ampullarioidea</taxon>
        <taxon>Ampullariidae</taxon>
        <taxon>Pomacea</taxon>
    </lineage>
</organism>
<evidence type="ECO:0008006" key="14">
    <source>
        <dbReference type="Google" id="ProtNLM"/>
    </source>
</evidence>
<evidence type="ECO:0000313" key="12">
    <source>
        <dbReference type="EMBL" id="PVD32680.1"/>
    </source>
</evidence>
<name>A0A2T7PH19_POMCA</name>
<keyword evidence="8" id="KW-0406">Ion transport</keyword>
<evidence type="ECO:0000256" key="9">
    <source>
        <dbReference type="ARBA" id="ARBA00023136"/>
    </source>
</evidence>
<feature type="transmembrane region" description="Helical" evidence="11">
    <location>
        <begin position="188"/>
        <end position="211"/>
    </location>
</feature>
<dbReference type="Pfam" id="PF03189">
    <property type="entry name" value="Otopetrin"/>
    <property type="match status" value="1"/>
</dbReference>
<evidence type="ECO:0000256" key="11">
    <source>
        <dbReference type="SAM" id="Phobius"/>
    </source>
</evidence>
<keyword evidence="9 11" id="KW-0472">Membrane</keyword>
<evidence type="ECO:0000256" key="5">
    <source>
        <dbReference type="ARBA" id="ARBA00022692"/>
    </source>
</evidence>
<evidence type="ECO:0000256" key="8">
    <source>
        <dbReference type="ARBA" id="ARBA00023065"/>
    </source>
</evidence>
<feature type="transmembrane region" description="Helical" evidence="11">
    <location>
        <begin position="87"/>
        <end position="109"/>
    </location>
</feature>
<keyword evidence="5 11" id="KW-0812">Transmembrane</keyword>
<accession>A0A2T7PH19</accession>
<comment type="subcellular location">
    <subcellularLocation>
        <location evidence="1">Cell membrane</location>
        <topology evidence="1">Multi-pass membrane protein</topology>
    </subcellularLocation>
</comment>
<evidence type="ECO:0000256" key="7">
    <source>
        <dbReference type="ARBA" id="ARBA00022989"/>
    </source>
</evidence>
<comment type="similarity">
    <text evidence="2">Belongs to the otopetrin family.</text>
</comment>
<keyword evidence="3" id="KW-0813">Transport</keyword>
<proteinExistence type="inferred from homology"/>
<dbReference type="AlphaFoldDB" id="A0A2T7PH19"/>
<feature type="transmembrane region" description="Helical" evidence="11">
    <location>
        <begin position="161"/>
        <end position="182"/>
    </location>
</feature>
<dbReference type="GO" id="GO:0015252">
    <property type="term" value="F:proton channel activity"/>
    <property type="evidence" value="ECO:0007669"/>
    <property type="project" value="InterPro"/>
</dbReference>
<keyword evidence="7 11" id="KW-1133">Transmembrane helix</keyword>
<protein>
    <recommendedName>
        <fullName evidence="14">Otopetrin</fullName>
    </recommendedName>
</protein>
<dbReference type="InterPro" id="IPR004878">
    <property type="entry name" value="Otopetrin"/>
</dbReference>
<dbReference type="OrthoDB" id="6429739at2759"/>
<evidence type="ECO:0000256" key="6">
    <source>
        <dbReference type="ARBA" id="ARBA00022781"/>
    </source>
</evidence>
<dbReference type="EMBL" id="PZQS01000004">
    <property type="protein sequence ID" value="PVD32680.1"/>
    <property type="molecule type" value="Genomic_DNA"/>
</dbReference>
<sequence length="304" mass="33913">MSLGRPHGSCSREGQQLPVPLHYPVQPDMRQHTLRNVESRRAEPLLPRHEDTISSDLNGINGNDGEEDNDLAIHQRMSVDCSESSKGMFLGFLLFVIAVVTLVGFHVLVNSPATAAAAFVLSHVTECLIYILTLVATVAASWRMRKLHLRRNVSVGVEQTLALISLTGLTAFACFNIAAARLSPPHELARLTIASNVLMLLQAFVQEVFLLATMRAMAVNGHEVRLKPGREWVMFLLVSNFTLWVLNTFKTQSVEHSILQARFYGPSAWAIFCHISVPLGIYFRFHSTVCLSGIWKNAWKIRPM</sequence>
<keyword evidence="10" id="KW-0407">Ion channel</keyword>
<reference evidence="12 13" key="1">
    <citation type="submission" date="2018-04" db="EMBL/GenBank/DDBJ databases">
        <title>The genome of golden apple snail Pomacea canaliculata provides insight into stress tolerance and invasive adaptation.</title>
        <authorList>
            <person name="Liu C."/>
            <person name="Liu B."/>
            <person name="Ren Y."/>
            <person name="Zhang Y."/>
            <person name="Wang H."/>
            <person name="Li S."/>
            <person name="Jiang F."/>
            <person name="Yin L."/>
            <person name="Zhang G."/>
            <person name="Qian W."/>
            <person name="Fan W."/>
        </authorList>
    </citation>
    <scope>NUCLEOTIDE SEQUENCE [LARGE SCALE GENOMIC DNA]</scope>
    <source>
        <strain evidence="12">SZHN2017</strain>
        <tissue evidence="12">Muscle</tissue>
    </source>
</reference>
<feature type="transmembrane region" description="Helical" evidence="11">
    <location>
        <begin position="269"/>
        <end position="295"/>
    </location>
</feature>
<keyword evidence="4" id="KW-1003">Cell membrane</keyword>
<evidence type="ECO:0000256" key="1">
    <source>
        <dbReference type="ARBA" id="ARBA00004651"/>
    </source>
</evidence>
<evidence type="ECO:0000256" key="4">
    <source>
        <dbReference type="ARBA" id="ARBA00022475"/>
    </source>
</evidence>
<feature type="transmembrane region" description="Helical" evidence="11">
    <location>
        <begin position="232"/>
        <end position="249"/>
    </location>
</feature>
<keyword evidence="13" id="KW-1185">Reference proteome</keyword>
<gene>
    <name evidence="12" type="ORF">C0Q70_08125</name>
</gene>
<dbReference type="GO" id="GO:0005886">
    <property type="term" value="C:plasma membrane"/>
    <property type="evidence" value="ECO:0007669"/>
    <property type="project" value="UniProtKB-SubCell"/>
</dbReference>
<dbReference type="PANTHER" id="PTHR21522">
    <property type="entry name" value="PROTON CHANNEL OTOP"/>
    <property type="match status" value="1"/>
</dbReference>